<dbReference type="PANTHER" id="PTHR30413">
    <property type="entry name" value="INNER MEMBRANE TRANSPORT PERMEASE"/>
    <property type="match status" value="1"/>
</dbReference>
<sequence>MQRASTTLQTTPITRIEPSKGWVSLQLRELWAYRELLFFLIWRDVKVRYKQTVLGAAWAIIQPVFSMIVFTLIFGRLAKLPSDGIAYEAFSITALVPWALFANALSQGSNSLVGNANLIKKVYFPRLTVPISTVLGGLVDFAIAFVVMFGMLLWFGITPSMRMLALPLFIMLVLITGLGVSLWLAALNVQFRDIRYVIPFMAQLWQYGSPVAYSSSLIPQEWRWLYGLNPMVGVIDGFRWSMLGTGQISWSTMLPSVGIAVFLLFTGALYFRRIEKQFADMV</sequence>
<evidence type="ECO:0000256" key="6">
    <source>
        <dbReference type="ARBA" id="ARBA00022692"/>
    </source>
</evidence>
<dbReference type="InterPro" id="IPR047817">
    <property type="entry name" value="ABC2_TM_bact-type"/>
</dbReference>
<dbReference type="Pfam" id="PF01061">
    <property type="entry name" value="ABC2_membrane"/>
    <property type="match status" value="1"/>
</dbReference>
<feature type="transmembrane region" description="Helical" evidence="9">
    <location>
        <begin position="248"/>
        <end position="271"/>
    </location>
</feature>
<evidence type="ECO:0000256" key="4">
    <source>
        <dbReference type="ARBA" id="ARBA00022475"/>
    </source>
</evidence>
<feature type="transmembrane region" description="Helical" evidence="9">
    <location>
        <begin position="127"/>
        <end position="157"/>
    </location>
</feature>
<evidence type="ECO:0000256" key="1">
    <source>
        <dbReference type="ARBA" id="ARBA00004429"/>
    </source>
</evidence>
<keyword evidence="12" id="KW-1185">Reference proteome</keyword>
<comment type="similarity">
    <text evidence="2 9">Belongs to the ABC-2 integral membrane protein family.</text>
</comment>
<feature type="transmembrane region" description="Helical" evidence="9">
    <location>
        <begin position="163"/>
        <end position="186"/>
    </location>
</feature>
<dbReference type="Proteomes" id="UP001428290">
    <property type="component" value="Unassembled WGS sequence"/>
</dbReference>
<dbReference type="RefSeq" id="WP_345722346.1">
    <property type="nucleotide sequence ID" value="NZ_BAABRU010000008.1"/>
</dbReference>
<evidence type="ECO:0000256" key="2">
    <source>
        <dbReference type="ARBA" id="ARBA00007783"/>
    </source>
</evidence>
<dbReference type="InterPro" id="IPR013525">
    <property type="entry name" value="ABC2_TM"/>
</dbReference>
<reference evidence="11 12" key="1">
    <citation type="submission" date="2024-02" db="EMBL/GenBank/DDBJ databases">
        <title>Herpetosiphon gulosus NBRC 112829.</title>
        <authorList>
            <person name="Ichikawa N."/>
            <person name="Katano-Makiyama Y."/>
            <person name="Hidaka K."/>
        </authorList>
    </citation>
    <scope>NUCLEOTIDE SEQUENCE [LARGE SCALE GENOMIC DNA]</scope>
    <source>
        <strain evidence="11 12">NBRC 112829</strain>
    </source>
</reference>
<accession>A0ABP9X309</accession>
<feature type="transmembrane region" description="Helical" evidence="9">
    <location>
        <begin position="53"/>
        <end position="73"/>
    </location>
</feature>
<evidence type="ECO:0000313" key="11">
    <source>
        <dbReference type="EMBL" id="GAA5528731.1"/>
    </source>
</evidence>
<keyword evidence="6 9" id="KW-0812">Transmembrane</keyword>
<comment type="subcellular location">
    <subcellularLocation>
        <location evidence="1">Cell inner membrane</location>
        <topology evidence="1">Multi-pass membrane protein</topology>
    </subcellularLocation>
    <subcellularLocation>
        <location evidence="9">Cell membrane</location>
        <topology evidence="9">Multi-pass membrane protein</topology>
    </subcellularLocation>
</comment>
<evidence type="ECO:0000259" key="10">
    <source>
        <dbReference type="PROSITE" id="PS51012"/>
    </source>
</evidence>
<feature type="domain" description="ABC transmembrane type-2" evidence="10">
    <location>
        <begin position="54"/>
        <end position="274"/>
    </location>
</feature>
<dbReference type="PANTHER" id="PTHR30413:SF8">
    <property type="entry name" value="TRANSPORT PERMEASE PROTEIN"/>
    <property type="match status" value="1"/>
</dbReference>
<keyword evidence="3 9" id="KW-0813">Transport</keyword>
<evidence type="ECO:0000256" key="5">
    <source>
        <dbReference type="ARBA" id="ARBA00022519"/>
    </source>
</evidence>
<evidence type="ECO:0000313" key="12">
    <source>
        <dbReference type="Proteomes" id="UP001428290"/>
    </source>
</evidence>
<feature type="transmembrane region" description="Helical" evidence="9">
    <location>
        <begin position="85"/>
        <end position="106"/>
    </location>
</feature>
<name>A0ABP9X309_9CHLR</name>
<evidence type="ECO:0000256" key="3">
    <source>
        <dbReference type="ARBA" id="ARBA00022448"/>
    </source>
</evidence>
<keyword evidence="5" id="KW-0997">Cell inner membrane</keyword>
<keyword evidence="8 9" id="KW-0472">Membrane</keyword>
<evidence type="ECO:0000256" key="7">
    <source>
        <dbReference type="ARBA" id="ARBA00022989"/>
    </source>
</evidence>
<proteinExistence type="inferred from homology"/>
<keyword evidence="4 9" id="KW-1003">Cell membrane</keyword>
<protein>
    <recommendedName>
        <fullName evidence="9">Transport permease protein</fullName>
    </recommendedName>
</protein>
<dbReference type="PROSITE" id="PS51012">
    <property type="entry name" value="ABC_TM2"/>
    <property type="match status" value="1"/>
</dbReference>
<evidence type="ECO:0000256" key="8">
    <source>
        <dbReference type="ARBA" id="ARBA00023136"/>
    </source>
</evidence>
<keyword evidence="7 9" id="KW-1133">Transmembrane helix</keyword>
<organism evidence="11 12">
    <name type="scientific">Herpetosiphon gulosus</name>
    <dbReference type="NCBI Taxonomy" id="1973496"/>
    <lineage>
        <taxon>Bacteria</taxon>
        <taxon>Bacillati</taxon>
        <taxon>Chloroflexota</taxon>
        <taxon>Chloroflexia</taxon>
        <taxon>Herpetosiphonales</taxon>
        <taxon>Herpetosiphonaceae</taxon>
        <taxon>Herpetosiphon</taxon>
    </lineage>
</organism>
<gene>
    <name evidence="11" type="ORF">Hgul01_02533</name>
</gene>
<comment type="caution">
    <text evidence="11">The sequence shown here is derived from an EMBL/GenBank/DDBJ whole genome shotgun (WGS) entry which is preliminary data.</text>
</comment>
<evidence type="ECO:0000256" key="9">
    <source>
        <dbReference type="RuleBase" id="RU361157"/>
    </source>
</evidence>
<dbReference type="EMBL" id="BAABRU010000008">
    <property type="protein sequence ID" value="GAA5528731.1"/>
    <property type="molecule type" value="Genomic_DNA"/>
</dbReference>
<comment type="caution">
    <text evidence="9">Lacks conserved residue(s) required for the propagation of feature annotation.</text>
</comment>